<reference evidence="7" key="1">
    <citation type="submission" date="2020-06" db="EMBL/GenBank/DDBJ databases">
        <title>Draft genome of Bugula neritina, a colonial animal packing powerful symbionts and potential medicines.</title>
        <authorList>
            <person name="Rayko M."/>
        </authorList>
    </citation>
    <scope>NUCLEOTIDE SEQUENCE [LARGE SCALE GENOMIC DNA]</scope>
    <source>
        <strain evidence="7">Kwan_BN1</strain>
    </source>
</reference>
<dbReference type="PANTHER" id="PTHR19432">
    <property type="entry name" value="SUGAR TRANSPORTER"/>
    <property type="match status" value="1"/>
</dbReference>
<dbReference type="EMBL" id="VXIV02003143">
    <property type="protein sequence ID" value="KAF6020826.1"/>
    <property type="molecule type" value="Genomic_DNA"/>
</dbReference>
<dbReference type="AlphaFoldDB" id="A0A7J7J5A1"/>
<protein>
    <recommendedName>
        <fullName evidence="9">SLC45A3</fullName>
    </recommendedName>
</protein>
<evidence type="ECO:0000256" key="2">
    <source>
        <dbReference type="ARBA" id="ARBA00022448"/>
    </source>
</evidence>
<comment type="subcellular location">
    <subcellularLocation>
        <location evidence="1">Membrane</location>
        <topology evidence="1">Multi-pass membrane protein</topology>
    </subcellularLocation>
</comment>
<dbReference type="SUPFAM" id="SSF103473">
    <property type="entry name" value="MFS general substrate transporter"/>
    <property type="match status" value="1"/>
</dbReference>
<dbReference type="PANTHER" id="PTHR19432:SF35">
    <property type="entry name" value="SOLUTE CARRIER FAMILY 45 MEMBER 3 ISOFORM X1"/>
    <property type="match status" value="1"/>
</dbReference>
<organism evidence="7 8">
    <name type="scientific">Bugula neritina</name>
    <name type="common">Brown bryozoan</name>
    <name type="synonym">Sertularia neritina</name>
    <dbReference type="NCBI Taxonomy" id="10212"/>
    <lineage>
        <taxon>Eukaryota</taxon>
        <taxon>Metazoa</taxon>
        <taxon>Spiralia</taxon>
        <taxon>Lophotrochozoa</taxon>
        <taxon>Bryozoa</taxon>
        <taxon>Gymnolaemata</taxon>
        <taxon>Cheilostomatida</taxon>
        <taxon>Flustrina</taxon>
        <taxon>Buguloidea</taxon>
        <taxon>Bugulidae</taxon>
        <taxon>Bugula</taxon>
    </lineage>
</organism>
<evidence type="ECO:0000256" key="4">
    <source>
        <dbReference type="ARBA" id="ARBA00022989"/>
    </source>
</evidence>
<evidence type="ECO:0000256" key="5">
    <source>
        <dbReference type="ARBA" id="ARBA00023136"/>
    </source>
</evidence>
<feature type="transmembrane region" description="Helical" evidence="6">
    <location>
        <begin position="52"/>
        <end position="71"/>
    </location>
</feature>
<keyword evidence="4 6" id="KW-1133">Transmembrane helix</keyword>
<evidence type="ECO:0000256" key="6">
    <source>
        <dbReference type="SAM" id="Phobius"/>
    </source>
</evidence>
<evidence type="ECO:0000313" key="7">
    <source>
        <dbReference type="EMBL" id="KAF6020826.1"/>
    </source>
</evidence>
<dbReference type="GO" id="GO:0016020">
    <property type="term" value="C:membrane"/>
    <property type="evidence" value="ECO:0007669"/>
    <property type="project" value="UniProtKB-SubCell"/>
</dbReference>
<evidence type="ECO:0008006" key="9">
    <source>
        <dbReference type="Google" id="ProtNLM"/>
    </source>
</evidence>
<name>A0A7J7J5A1_BUGNE</name>
<keyword evidence="8" id="KW-1185">Reference proteome</keyword>
<feature type="transmembrane region" description="Helical" evidence="6">
    <location>
        <begin position="532"/>
        <end position="558"/>
    </location>
</feature>
<evidence type="ECO:0000256" key="3">
    <source>
        <dbReference type="ARBA" id="ARBA00022692"/>
    </source>
</evidence>
<feature type="transmembrane region" description="Helical" evidence="6">
    <location>
        <begin position="612"/>
        <end position="635"/>
    </location>
</feature>
<dbReference type="GO" id="GO:0008506">
    <property type="term" value="F:sucrose:proton symporter activity"/>
    <property type="evidence" value="ECO:0007669"/>
    <property type="project" value="TreeGrafter"/>
</dbReference>
<comment type="caution">
    <text evidence="7">The sequence shown here is derived from an EMBL/GenBank/DDBJ whole genome shotgun (WGS) entry which is preliminary data.</text>
</comment>
<feature type="transmembrane region" description="Helical" evidence="6">
    <location>
        <begin position="579"/>
        <end position="606"/>
    </location>
</feature>
<feature type="transmembrane region" description="Helical" evidence="6">
    <location>
        <begin position="154"/>
        <end position="173"/>
    </location>
</feature>
<dbReference type="InterPro" id="IPR036259">
    <property type="entry name" value="MFS_trans_sf"/>
</dbReference>
<feature type="transmembrane region" description="Helical" evidence="6">
    <location>
        <begin position="478"/>
        <end position="496"/>
    </location>
</feature>
<dbReference type="Proteomes" id="UP000593567">
    <property type="component" value="Unassembled WGS sequence"/>
</dbReference>
<keyword evidence="2" id="KW-0813">Transport</keyword>
<accession>A0A7J7J5A1</accession>
<dbReference type="OrthoDB" id="28755at2759"/>
<gene>
    <name evidence="7" type="ORF">EB796_020863</name>
</gene>
<proteinExistence type="predicted"/>
<feature type="transmembrane region" description="Helical" evidence="6">
    <location>
        <begin position="194"/>
        <end position="211"/>
    </location>
</feature>
<sequence>MNALTPLSKSQPDKWKRMLKKLFISAAVCGIEFCYAAETVFVTPLLMRLGVPVYLTTMCWTMSPLLGFFLVPILGSASDSCTSPLGRRRPFIILYSVGIIIGLVLVPYGENIGRLLGDERMPSVSNANGSLQLNATIDDANQHSDLLSTDSHPIGIILTVVGVMVLDFCCDGCQTPVRTLMIDETPVEEQAKGLVTFTIVAGLGGAIGYAIGGVKWAAIVSLNDPEFSVHMVFGLVLVIYLLGSILTISLVSEERLLKVHNTYKYQKLHNIETGSTLQITSAIATHPQSGIWESSLPSSDKLASTADIGVLCVQKMCHLQAVLYTLYLCRTVLVEMVYKLTCKSTNMCQLESNDIAAEHSLSIPNDETDIPADNFCLRDQEKPTILCSDETKNKELEEDFDVETETHNTVDIKTFLKSIIFMPKYMWLLCITNLFCWMSLTTYSLYFTDFVGQRIYKGEPKSLRGSAARNLYDEGVRMGSLAMILYSVSSTIYSYFIPSLINRLGTKTVYVCGQLVYTVGMMSLAATSNLVVSFIASLTTGVMYSTLFTMPYILVAKYHSDPEFSSKHIKKGSSVQRGVGTDIAIVSSMVFAGQFILSLFVGAIISAVGSTIVIPITAALLSFCGALSALAVEYVDAL</sequence>
<keyword evidence="3 6" id="KW-0812">Transmembrane</keyword>
<keyword evidence="5 6" id="KW-0472">Membrane</keyword>
<dbReference type="Gene3D" id="1.20.1250.20">
    <property type="entry name" value="MFS general substrate transporter like domains"/>
    <property type="match status" value="2"/>
</dbReference>
<feature type="transmembrane region" description="Helical" evidence="6">
    <location>
        <begin position="231"/>
        <end position="251"/>
    </location>
</feature>
<evidence type="ECO:0000313" key="8">
    <source>
        <dbReference type="Proteomes" id="UP000593567"/>
    </source>
</evidence>
<feature type="transmembrane region" description="Helical" evidence="6">
    <location>
        <begin position="92"/>
        <end position="109"/>
    </location>
</feature>
<evidence type="ECO:0000256" key="1">
    <source>
        <dbReference type="ARBA" id="ARBA00004141"/>
    </source>
</evidence>
<feature type="transmembrane region" description="Helical" evidence="6">
    <location>
        <begin position="425"/>
        <end position="446"/>
    </location>
</feature>